<dbReference type="eggNOG" id="KOG2023">
    <property type="taxonomic scope" value="Eukaryota"/>
</dbReference>
<evidence type="ECO:0000313" key="10">
    <source>
        <dbReference type="Proteomes" id="UP000198341"/>
    </source>
</evidence>
<feature type="compositionally biased region" description="Acidic residues" evidence="7">
    <location>
        <begin position="369"/>
        <end position="379"/>
    </location>
</feature>
<protein>
    <recommendedName>
        <fullName evidence="8">Importin N-terminal domain-containing protein</fullName>
    </recommendedName>
</protein>
<proteinExistence type="predicted"/>
<keyword evidence="4" id="KW-0677">Repeat</keyword>
<dbReference type="Pfam" id="PF03810">
    <property type="entry name" value="IBN_N"/>
    <property type="match status" value="1"/>
</dbReference>
<evidence type="ECO:0000313" key="9">
    <source>
        <dbReference type="EMBL" id="CCO19133.1"/>
    </source>
</evidence>
<keyword evidence="3" id="KW-0963">Cytoplasm</keyword>
<dbReference type="SUPFAM" id="SSF48371">
    <property type="entry name" value="ARM repeat"/>
    <property type="match status" value="1"/>
</dbReference>
<keyword evidence="2" id="KW-0813">Transport</keyword>
<evidence type="ECO:0000259" key="8">
    <source>
        <dbReference type="PROSITE" id="PS50166"/>
    </source>
</evidence>
<comment type="subcellular location">
    <subcellularLocation>
        <location evidence="1">Cytoplasm</location>
    </subcellularLocation>
</comment>
<dbReference type="Proteomes" id="UP000198341">
    <property type="component" value="Chromosome 12"/>
</dbReference>
<dbReference type="GeneID" id="19012606"/>
<dbReference type="EMBL" id="FO082267">
    <property type="protein sequence ID" value="CCO19133.1"/>
    <property type="molecule type" value="Genomic_DNA"/>
</dbReference>
<sequence length="928" mass="102782">MASSSSWQPAQEGVQQVGQLLQEYIQPNANQQLMYQRLQECSKFPDFNSYLALILCKGDGTYGDDVRQTAGLLLKNNLKTTWQFSEEPHESFIRDALTGSMTHPSRIVRRVVGTSLAICVRQKGWQSAPQLWQLIAENLDASKDPNALDGALDALYKICEETNGYLESDVATANQVGLPECPASLVIPKTLQLFGHPDGKVRQSAIAILNMIAPSWPREKRDVLDDYLRGLFALAHDPDDVARKYVCQGLVQLLHIAPEKMTPNLREIITFMLERQTDPDPDVAVESCEFWAAFVEADLEPESVNILREFTPHLIPVLLTNMAYEEDDEEVLQAEEDELNADRPDRDQDIKPTFRAQKDKSFGEGGKDGDEEYDDDDDDDWGTWNLRKSSASGLDTLSLHFGDELLQIMLPVVEQRLADQNWRIRESAILALGAVAEGCTNGLAQYLPQLVGFLYPMLDDARPLVRSTTCWTLSRFSPWLCRSAMPADHPNAVPGTTAEASAAGLQQLQTVLMGILNKIVDKNKKVQAGACGALANSLQEGRELLAPWTEQIVQALSAALERYQRKNQRNLYDALQTMAEYIGPSISDPKYADQLLPRMLEKWKNAQEGDPETYHLLECITAVVAGTGSGCMKYAPDIFAAASQLCTTELQKKEAVRRNELPHDAHIHEHLLVGLDLLSGLAEGLGQQCEPLLMNSHTREILLATCADDTPSIRRSAFALLGDVSKACPQHVSPSLREFLDLAKQNLAPDMITAATVSCCNNACWAAGELAIRCEPSALQPHARAFAESLAGILEMRMVNRSLGENAAITLGRISMQCAEELASALQNIAPTWCVAMRRLRDGVEKEHAFKGLCELIKVNPNGGVNCLKEICEAIASWRQCRSQEVSSAMRDVLQGYKNHIGAEQWAQLERNHLEPAVAQKLKQTYGV</sequence>
<keyword evidence="5" id="KW-0653">Protein transport</keyword>
<dbReference type="PROSITE" id="PS50077">
    <property type="entry name" value="HEAT_REPEAT"/>
    <property type="match status" value="1"/>
</dbReference>
<feature type="region of interest" description="Disordered" evidence="7">
    <location>
        <begin position="337"/>
        <end position="379"/>
    </location>
</feature>
<organism evidence="9 10">
    <name type="scientific">Bathycoccus prasinos</name>
    <dbReference type="NCBI Taxonomy" id="41875"/>
    <lineage>
        <taxon>Eukaryota</taxon>
        <taxon>Viridiplantae</taxon>
        <taxon>Chlorophyta</taxon>
        <taxon>Mamiellophyceae</taxon>
        <taxon>Mamiellales</taxon>
        <taxon>Bathycoccaceae</taxon>
        <taxon>Bathycoccus</taxon>
    </lineage>
</organism>
<evidence type="ECO:0000256" key="1">
    <source>
        <dbReference type="ARBA" id="ARBA00004496"/>
    </source>
</evidence>
<dbReference type="KEGG" id="bpg:Bathy12g00920"/>
<feature type="repeat" description="HEAT" evidence="6">
    <location>
        <begin position="409"/>
        <end position="447"/>
    </location>
</feature>
<dbReference type="InterPro" id="IPR021133">
    <property type="entry name" value="HEAT_type_2"/>
</dbReference>
<dbReference type="STRING" id="41875.K8FBV5"/>
<evidence type="ECO:0000256" key="5">
    <source>
        <dbReference type="ARBA" id="ARBA00022927"/>
    </source>
</evidence>
<dbReference type="OrthoDB" id="951172at2759"/>
<evidence type="ECO:0000256" key="4">
    <source>
        <dbReference type="ARBA" id="ARBA00022737"/>
    </source>
</evidence>
<accession>K8FBV5</accession>
<evidence type="ECO:0000256" key="7">
    <source>
        <dbReference type="SAM" id="MobiDB-lite"/>
    </source>
</evidence>
<gene>
    <name evidence="9" type="ordered locus">Bathy12g00920</name>
</gene>
<dbReference type="Pfam" id="PF13513">
    <property type="entry name" value="HEAT_EZ"/>
    <property type="match status" value="1"/>
</dbReference>
<dbReference type="InterPro" id="IPR001494">
    <property type="entry name" value="Importin-beta_N"/>
</dbReference>
<dbReference type="AlphaFoldDB" id="K8FBV5"/>
<dbReference type="InterPro" id="IPR011989">
    <property type="entry name" value="ARM-like"/>
</dbReference>
<feature type="domain" description="Importin N-terminal" evidence="8">
    <location>
        <begin position="34"/>
        <end position="103"/>
    </location>
</feature>
<dbReference type="InterPro" id="IPR040122">
    <property type="entry name" value="Importin_beta"/>
</dbReference>
<evidence type="ECO:0000256" key="6">
    <source>
        <dbReference type="PROSITE-ProRule" id="PRU00103"/>
    </source>
</evidence>
<name>K8FBV5_9CHLO</name>
<dbReference type="RefSeq" id="XP_007510018.1">
    <property type="nucleotide sequence ID" value="XM_007509956.1"/>
</dbReference>
<evidence type="ECO:0000256" key="2">
    <source>
        <dbReference type="ARBA" id="ARBA00022448"/>
    </source>
</evidence>
<reference evidence="9 10" key="1">
    <citation type="submission" date="2011-10" db="EMBL/GenBank/DDBJ databases">
        <authorList>
            <person name="Genoscope - CEA"/>
        </authorList>
    </citation>
    <scope>NUCLEOTIDE SEQUENCE [LARGE SCALE GENOMIC DNA]</scope>
    <source>
        <strain evidence="9 10">RCC 1105</strain>
    </source>
</reference>
<dbReference type="PANTHER" id="PTHR10527">
    <property type="entry name" value="IMPORTIN BETA"/>
    <property type="match status" value="1"/>
</dbReference>
<dbReference type="GO" id="GO:0005737">
    <property type="term" value="C:cytoplasm"/>
    <property type="evidence" value="ECO:0007669"/>
    <property type="project" value="UniProtKB-SubCell"/>
</dbReference>
<dbReference type="InterPro" id="IPR016024">
    <property type="entry name" value="ARM-type_fold"/>
</dbReference>
<dbReference type="GO" id="GO:0006606">
    <property type="term" value="P:protein import into nucleus"/>
    <property type="evidence" value="ECO:0007669"/>
    <property type="project" value="InterPro"/>
</dbReference>
<evidence type="ECO:0000256" key="3">
    <source>
        <dbReference type="ARBA" id="ARBA00022490"/>
    </source>
</evidence>
<feature type="compositionally biased region" description="Basic and acidic residues" evidence="7">
    <location>
        <begin position="340"/>
        <end position="368"/>
    </location>
</feature>
<dbReference type="Gene3D" id="1.25.10.10">
    <property type="entry name" value="Leucine-rich Repeat Variant"/>
    <property type="match status" value="1"/>
</dbReference>
<dbReference type="PROSITE" id="PS50166">
    <property type="entry name" value="IMPORTIN_B_NT"/>
    <property type="match status" value="1"/>
</dbReference>
<dbReference type="GO" id="GO:0031267">
    <property type="term" value="F:small GTPase binding"/>
    <property type="evidence" value="ECO:0007669"/>
    <property type="project" value="InterPro"/>
</dbReference>
<keyword evidence="10" id="KW-1185">Reference proteome</keyword>